<name>A0A2A2M579_9BILA</name>
<gene>
    <name evidence="1" type="ORF">WR25_03995</name>
</gene>
<dbReference type="AlphaFoldDB" id="A0A2A2M579"/>
<organism evidence="1 2">
    <name type="scientific">Diploscapter pachys</name>
    <dbReference type="NCBI Taxonomy" id="2018661"/>
    <lineage>
        <taxon>Eukaryota</taxon>
        <taxon>Metazoa</taxon>
        <taxon>Ecdysozoa</taxon>
        <taxon>Nematoda</taxon>
        <taxon>Chromadorea</taxon>
        <taxon>Rhabditida</taxon>
        <taxon>Rhabditina</taxon>
        <taxon>Rhabditomorpha</taxon>
        <taxon>Rhabditoidea</taxon>
        <taxon>Rhabditidae</taxon>
        <taxon>Diploscapter</taxon>
    </lineage>
</organism>
<dbReference type="EMBL" id="LIAE01004980">
    <property type="protein sequence ID" value="PAV93596.1"/>
    <property type="molecule type" value="Genomic_DNA"/>
</dbReference>
<dbReference type="Proteomes" id="UP000218231">
    <property type="component" value="Unassembled WGS sequence"/>
</dbReference>
<proteinExistence type="predicted"/>
<evidence type="ECO:0000313" key="1">
    <source>
        <dbReference type="EMBL" id="PAV93596.1"/>
    </source>
</evidence>
<protein>
    <submittedName>
        <fullName evidence="1">Uncharacterized protein</fullName>
    </submittedName>
</protein>
<comment type="caution">
    <text evidence="1">The sequence shown here is derived from an EMBL/GenBank/DDBJ whole genome shotgun (WGS) entry which is preliminary data.</text>
</comment>
<accession>A0A2A2M579</accession>
<reference evidence="1 2" key="1">
    <citation type="journal article" date="2017" name="Curr. Biol.">
        <title>Genome architecture and evolution of a unichromosomal asexual nematode.</title>
        <authorList>
            <person name="Fradin H."/>
            <person name="Zegar C."/>
            <person name="Gutwein M."/>
            <person name="Lucas J."/>
            <person name="Kovtun M."/>
            <person name="Corcoran D."/>
            <person name="Baugh L.R."/>
            <person name="Kiontke K."/>
            <person name="Gunsalus K."/>
            <person name="Fitch D.H."/>
            <person name="Piano F."/>
        </authorList>
    </citation>
    <scope>NUCLEOTIDE SEQUENCE [LARGE SCALE GENOMIC DNA]</scope>
    <source>
        <strain evidence="1">PF1309</strain>
    </source>
</reference>
<keyword evidence="2" id="KW-1185">Reference proteome</keyword>
<evidence type="ECO:0000313" key="2">
    <source>
        <dbReference type="Proteomes" id="UP000218231"/>
    </source>
</evidence>
<sequence length="131" mass="13880">MRKARASRASPPASACSAWAFGAAGLASGDGPLMRACRGSCSARKKNSPAAVCTLLTPPCHRRAMNAGERSPNRSLLRRPSSAWRGICNSWQALSLAASTSPSRLSASRPCQALARYCGRLWKASTRCSGW</sequence>